<dbReference type="STRING" id="153971.AWC19_01510"/>
<organism evidence="2 3">
    <name type="scientific">Mycobacterium palustre</name>
    <dbReference type="NCBI Taxonomy" id="153971"/>
    <lineage>
        <taxon>Bacteria</taxon>
        <taxon>Bacillati</taxon>
        <taxon>Actinomycetota</taxon>
        <taxon>Actinomycetes</taxon>
        <taxon>Mycobacteriales</taxon>
        <taxon>Mycobacteriaceae</taxon>
        <taxon>Mycobacterium</taxon>
        <taxon>Mycobacterium simiae complex</taxon>
    </lineage>
</organism>
<evidence type="ECO:0000259" key="1">
    <source>
        <dbReference type="Pfam" id="PF00934"/>
    </source>
</evidence>
<dbReference type="EMBL" id="LQPJ01000035">
    <property type="protein sequence ID" value="ORW31011.1"/>
    <property type="molecule type" value="Genomic_DNA"/>
</dbReference>
<dbReference type="Pfam" id="PF00934">
    <property type="entry name" value="PE"/>
    <property type="match status" value="1"/>
</dbReference>
<gene>
    <name evidence="2" type="ORF">AWC19_01510</name>
</gene>
<dbReference type="InterPro" id="IPR038332">
    <property type="entry name" value="PPE_sf"/>
</dbReference>
<accession>A0A1X1ZY23</accession>
<protein>
    <recommendedName>
        <fullName evidence="1">PE domain-containing protein</fullName>
    </recommendedName>
</protein>
<comment type="caution">
    <text evidence="2">The sequence shown here is derived from an EMBL/GenBank/DDBJ whole genome shotgun (WGS) entry which is preliminary data.</text>
</comment>
<dbReference type="Gene3D" id="1.10.287.850">
    <property type="entry name" value="HP0062-like domain"/>
    <property type="match status" value="1"/>
</dbReference>
<dbReference type="Proteomes" id="UP000193529">
    <property type="component" value="Unassembled WGS sequence"/>
</dbReference>
<dbReference type="AlphaFoldDB" id="A0A1X1ZY23"/>
<proteinExistence type="predicted"/>
<feature type="domain" description="PE" evidence="1">
    <location>
        <begin position="4"/>
        <end position="94"/>
    </location>
</feature>
<dbReference type="OrthoDB" id="4717091at2"/>
<dbReference type="SUPFAM" id="SSF140459">
    <property type="entry name" value="PE/PPE dimer-like"/>
    <property type="match status" value="1"/>
</dbReference>
<reference evidence="2 3" key="1">
    <citation type="submission" date="2016-01" db="EMBL/GenBank/DDBJ databases">
        <title>The new phylogeny of the genus Mycobacterium.</title>
        <authorList>
            <person name="Tarcisio F."/>
            <person name="Conor M."/>
            <person name="Antonella G."/>
            <person name="Elisabetta G."/>
            <person name="Giulia F.S."/>
            <person name="Sara T."/>
            <person name="Anna F."/>
            <person name="Clotilde B."/>
            <person name="Roberto B."/>
            <person name="Veronica D.S."/>
            <person name="Fabio R."/>
            <person name="Monica P."/>
            <person name="Olivier J."/>
            <person name="Enrico T."/>
            <person name="Nicola S."/>
        </authorList>
    </citation>
    <scope>NUCLEOTIDE SEQUENCE [LARGE SCALE GENOMIC DNA]</scope>
    <source>
        <strain evidence="2 3">DSM 44572</strain>
    </source>
</reference>
<name>A0A1X1ZY23_9MYCO</name>
<dbReference type="RefSeq" id="WP_085076645.1">
    <property type="nucleotide sequence ID" value="NZ_JACKRZ010000368.1"/>
</dbReference>
<evidence type="ECO:0000313" key="2">
    <source>
        <dbReference type="EMBL" id="ORW31011.1"/>
    </source>
</evidence>
<dbReference type="InterPro" id="IPR000084">
    <property type="entry name" value="PE-PGRS_N"/>
</dbReference>
<keyword evidence="3" id="KW-1185">Reference proteome</keyword>
<sequence length="526" mass="53002">MSFVIAVPEVVAGAAQQLAEIRSSLQEAIATTVGPTSAIAPAAQDEVSVAIASMFGNLGQEFQALSAEAQAFHGQFVELLNSGAGAYLSAEAANVEQVMLGGGILNGQRFGGATASVIQTGEQAISKAVNGFETQIGVLQAGGLPGLINSSEIFGTSVAAPYQALVANTFNNLQAIGTTLVNNPFPIAHQFVNNQIYYGETIASAIGTGVQTLPAELANLPATIQAGFQQLSTFNPAFYATQFLNQQIGYGQTVITGLAATPQDLVKGLLGLPASFQAAGQALLAGDPVGAANQLGRGVESVFLPGFTVANPSPGILSIAPAGALGDLLPILGIPGQMAQNFTDLLPPSIPRLVAQNMTNVIQALTSTTNTLSLFNEASLTFGLPLQVIFDSIGAPINALSALNSSAVAVAAALQSGNVGAAVAAGLGAPAAIANGFLNGTTLLSLPLVDLNPVGLNGFALVEIPFGGILTPLSRPSVFLLADGVILRPTLGGTGFGGLIPGLLSCESELAQAMALPAPTLPLLAF</sequence>
<evidence type="ECO:0000313" key="3">
    <source>
        <dbReference type="Proteomes" id="UP000193529"/>
    </source>
</evidence>